<dbReference type="Pfam" id="PF01535">
    <property type="entry name" value="PPR"/>
    <property type="match status" value="4"/>
</dbReference>
<dbReference type="GO" id="GO:0003723">
    <property type="term" value="F:RNA binding"/>
    <property type="evidence" value="ECO:0007669"/>
    <property type="project" value="InterPro"/>
</dbReference>
<feature type="region of interest" description="Disordered" evidence="3">
    <location>
        <begin position="20"/>
        <end position="50"/>
    </location>
</feature>
<sequence length="724" mass="80343">MSSSALRYCNALRQTQVHLPNPRTKPILSPPPPPPPPPAAPFEPQQEPSALPSPFRLLISSIKTLAAEGRLSHAFSCFSLLRLRCFSASLLHPLASLLSCCTSQGTLAHGLQLHALCLTLGFHDHPRILPKLTSFYANLGLLPDAHGIALFSGSSEVIQWNLLISAYIRDGQTSNALLAYRDLVQRGVEPDKFTYPPVLKACGDLLDLEFGREVHRTIDGSGMEWNLFVHNALVAMYAKCGALEVAWKLFEEMPIRDVVSWNSIVSAYASREMWEEAFELFERMRAEGLEVNSVTWNTIVGGHLQRGNPREALRLISEVTCSGSEVDFVTLVVGLSACSHVRSLKLGKQLHGFAIRSCCDRLENVRNALIAMYSRCDHIAHAWLLFQKAEFRSLVTWNTMITGFSLTDQAEEASIVFRDMIHSEVQPNYVTIVTYLALCARVANLQHGRELHCYITKHDFQLYLLLWNSLIDMYSKSGKILVAKCVFDSMTNRDEVSYTSMIAGYGSQGEGIAALQLFHQMIDCGMKPDHINMVAILSACSHSGLVSQGQKLFDMMVDTYGIVPQMEHYSCMVDLFARAGLVAKAEELLNKAPIPPTAAMWAALVGACQVYLNTEIGARAAKKLLEMGTDNSGHYVLIANMYATAGCWDELAKVRTMMRDLGVRKTPALAWVDLGNGFHPFLVDDRSNPLAHEIYEVLDILTGQMSDPMQLEIVDFRSSDNIEG</sequence>
<dbReference type="PANTHER" id="PTHR47926">
    <property type="entry name" value="PENTATRICOPEPTIDE REPEAT-CONTAINING PROTEIN"/>
    <property type="match status" value="1"/>
</dbReference>
<evidence type="ECO:0000256" key="1">
    <source>
        <dbReference type="ARBA" id="ARBA00022737"/>
    </source>
</evidence>
<dbReference type="FunFam" id="1.25.40.10:FF:000627">
    <property type="entry name" value="Pentatricopeptide repeat-containing protein"/>
    <property type="match status" value="1"/>
</dbReference>
<dbReference type="InterPro" id="IPR046960">
    <property type="entry name" value="PPR_At4g14850-like_plant"/>
</dbReference>
<dbReference type="PROSITE" id="PS51375">
    <property type="entry name" value="PPR"/>
    <property type="match status" value="6"/>
</dbReference>
<dbReference type="PANTHER" id="PTHR47926:SF375">
    <property type="entry name" value="PENTATRICOPEPTIDE REPEAT-CONTAINING PROTEIN"/>
    <property type="match status" value="1"/>
</dbReference>
<dbReference type="GO" id="GO:0009451">
    <property type="term" value="P:RNA modification"/>
    <property type="evidence" value="ECO:0007669"/>
    <property type="project" value="InterPro"/>
</dbReference>
<dbReference type="NCBIfam" id="TIGR00756">
    <property type="entry name" value="PPR"/>
    <property type="match status" value="6"/>
</dbReference>
<feature type="repeat" description="PPR" evidence="2">
    <location>
        <begin position="393"/>
        <end position="427"/>
    </location>
</feature>
<dbReference type="InterPro" id="IPR046848">
    <property type="entry name" value="E_motif"/>
</dbReference>
<feature type="repeat" description="PPR" evidence="2">
    <location>
        <begin position="494"/>
        <end position="528"/>
    </location>
</feature>
<dbReference type="FunFam" id="1.25.40.10:FF:000344">
    <property type="entry name" value="Pentatricopeptide repeat-containing protein"/>
    <property type="match status" value="1"/>
</dbReference>
<dbReference type="Pfam" id="PF13041">
    <property type="entry name" value="PPR_2"/>
    <property type="match status" value="3"/>
</dbReference>
<organism evidence="4 5">
    <name type="scientific">Zingiber officinale</name>
    <name type="common">Ginger</name>
    <name type="synonym">Amomum zingiber</name>
    <dbReference type="NCBI Taxonomy" id="94328"/>
    <lineage>
        <taxon>Eukaryota</taxon>
        <taxon>Viridiplantae</taxon>
        <taxon>Streptophyta</taxon>
        <taxon>Embryophyta</taxon>
        <taxon>Tracheophyta</taxon>
        <taxon>Spermatophyta</taxon>
        <taxon>Magnoliopsida</taxon>
        <taxon>Liliopsida</taxon>
        <taxon>Zingiberales</taxon>
        <taxon>Zingiberaceae</taxon>
        <taxon>Zingiber</taxon>
    </lineage>
</organism>
<evidence type="ECO:0008006" key="6">
    <source>
        <dbReference type="Google" id="ProtNLM"/>
    </source>
</evidence>
<evidence type="ECO:0000313" key="5">
    <source>
        <dbReference type="Proteomes" id="UP000734854"/>
    </source>
</evidence>
<feature type="compositionally biased region" description="Pro residues" evidence="3">
    <location>
        <begin position="28"/>
        <end position="41"/>
    </location>
</feature>
<evidence type="ECO:0000256" key="3">
    <source>
        <dbReference type="SAM" id="MobiDB-lite"/>
    </source>
</evidence>
<evidence type="ECO:0000256" key="2">
    <source>
        <dbReference type="PROSITE-ProRule" id="PRU00708"/>
    </source>
</evidence>
<feature type="repeat" description="PPR" evidence="2">
    <location>
        <begin position="257"/>
        <end position="291"/>
    </location>
</feature>
<protein>
    <recommendedName>
        <fullName evidence="6">Pentatricopeptide repeat-containing protein</fullName>
    </recommendedName>
</protein>
<dbReference type="FunFam" id="1.25.40.10:FF:000637">
    <property type="entry name" value="Pentatricopeptide repeat-containing protein"/>
    <property type="match status" value="1"/>
</dbReference>
<gene>
    <name evidence="4" type="ORF">ZIOFF_027778</name>
</gene>
<dbReference type="EMBL" id="JACMSC010000008">
    <property type="protein sequence ID" value="KAG6509773.1"/>
    <property type="molecule type" value="Genomic_DNA"/>
</dbReference>
<feature type="repeat" description="PPR" evidence="2">
    <location>
        <begin position="226"/>
        <end position="256"/>
    </location>
</feature>
<accession>A0A8J5LEC9</accession>
<keyword evidence="5" id="KW-1185">Reference proteome</keyword>
<feature type="repeat" description="PPR" evidence="2">
    <location>
        <begin position="292"/>
        <end position="326"/>
    </location>
</feature>
<feature type="repeat" description="PPR" evidence="2">
    <location>
        <begin position="156"/>
        <end position="190"/>
    </location>
</feature>
<dbReference type="AlphaFoldDB" id="A0A8J5LEC9"/>
<name>A0A8J5LEC9_ZINOF</name>
<keyword evidence="1" id="KW-0677">Repeat</keyword>
<dbReference type="Proteomes" id="UP000734854">
    <property type="component" value="Unassembled WGS sequence"/>
</dbReference>
<dbReference type="InterPro" id="IPR002885">
    <property type="entry name" value="PPR_rpt"/>
</dbReference>
<dbReference type="Pfam" id="PF20431">
    <property type="entry name" value="E_motif"/>
    <property type="match status" value="1"/>
</dbReference>
<reference evidence="4 5" key="1">
    <citation type="submission" date="2020-08" db="EMBL/GenBank/DDBJ databases">
        <title>Plant Genome Project.</title>
        <authorList>
            <person name="Zhang R.-G."/>
        </authorList>
    </citation>
    <scope>NUCLEOTIDE SEQUENCE [LARGE SCALE GENOMIC DNA]</scope>
    <source>
        <tissue evidence="4">Rhizome</tissue>
    </source>
</reference>
<proteinExistence type="predicted"/>
<evidence type="ECO:0000313" key="4">
    <source>
        <dbReference type="EMBL" id="KAG6509773.1"/>
    </source>
</evidence>
<dbReference type="OrthoDB" id="185373at2759"/>
<comment type="caution">
    <text evidence="4">The sequence shown here is derived from an EMBL/GenBank/DDBJ whole genome shotgun (WGS) entry which is preliminary data.</text>
</comment>